<gene>
    <name evidence="2" type="ORF">EBO34_02685</name>
</gene>
<dbReference type="AlphaFoldDB" id="A0A3M7TUI1"/>
<dbReference type="Proteomes" id="UP000278746">
    <property type="component" value="Unassembled WGS sequence"/>
</dbReference>
<proteinExistence type="predicted"/>
<dbReference type="Pfam" id="PF14181">
    <property type="entry name" value="YqfQ"/>
    <property type="match status" value="1"/>
</dbReference>
<sequence>MFGPRPLPPGSQSSFSPFMRGPGPGAGMFPVRGAAGPFGGSAFGPPQQAAMRQGGGLLSRLFGGGAQAAGSSAGGFGSFGGFGSSAGAGASAGAGPLASLTNAVSSGGGINSVLGLVQNAQKAVQVVQTVGPMVQQYGPLVKSLPQLMAIMRASDSDDESAVMDETDHSNDTDNEEVVEINKPAKVAVSKKKPSFRPVKKRRNRPAGKKTEKNPGISKKDDRLPGPKLYV</sequence>
<evidence type="ECO:0000256" key="1">
    <source>
        <dbReference type="SAM" id="MobiDB-lite"/>
    </source>
</evidence>
<reference evidence="2 3" key="1">
    <citation type="submission" date="2018-10" db="EMBL/GenBank/DDBJ databases">
        <title>Bacillus Keqinensis sp. nov., a moderately halophilic bacterium isolated from a saline-alkaline lake.</title>
        <authorList>
            <person name="Wang H."/>
        </authorList>
    </citation>
    <scope>NUCLEOTIDE SEQUENCE [LARGE SCALE GENOMIC DNA]</scope>
    <source>
        <strain evidence="2 3">KQ-3</strain>
    </source>
</reference>
<feature type="compositionally biased region" description="Basic residues" evidence="1">
    <location>
        <begin position="188"/>
        <end position="207"/>
    </location>
</feature>
<evidence type="ECO:0000313" key="2">
    <source>
        <dbReference type="EMBL" id="RNA68889.1"/>
    </source>
</evidence>
<dbReference type="EMBL" id="RHIB01000001">
    <property type="protein sequence ID" value="RNA68889.1"/>
    <property type="molecule type" value="Genomic_DNA"/>
</dbReference>
<keyword evidence="3" id="KW-1185">Reference proteome</keyword>
<organism evidence="2 3">
    <name type="scientific">Alteribacter keqinensis</name>
    <dbReference type="NCBI Taxonomy" id="2483800"/>
    <lineage>
        <taxon>Bacteria</taxon>
        <taxon>Bacillati</taxon>
        <taxon>Bacillota</taxon>
        <taxon>Bacilli</taxon>
        <taxon>Bacillales</taxon>
        <taxon>Bacillaceae</taxon>
        <taxon>Alteribacter</taxon>
    </lineage>
</organism>
<feature type="region of interest" description="Disordered" evidence="1">
    <location>
        <begin position="1"/>
        <end position="23"/>
    </location>
</feature>
<feature type="region of interest" description="Disordered" evidence="1">
    <location>
        <begin position="155"/>
        <end position="230"/>
    </location>
</feature>
<feature type="compositionally biased region" description="Basic and acidic residues" evidence="1">
    <location>
        <begin position="208"/>
        <end position="224"/>
    </location>
</feature>
<comment type="caution">
    <text evidence="2">The sequence shown here is derived from an EMBL/GenBank/DDBJ whole genome shotgun (WGS) entry which is preliminary data.</text>
</comment>
<name>A0A3M7TUI1_9BACI</name>
<accession>A0A3M7TUI1</accession>
<dbReference type="OrthoDB" id="2860117at2"/>
<dbReference type="InterPro" id="IPR025571">
    <property type="entry name" value="YqfQ"/>
</dbReference>
<protein>
    <recommendedName>
        <fullName evidence="4">YqfQ-like protein</fullName>
    </recommendedName>
</protein>
<evidence type="ECO:0000313" key="3">
    <source>
        <dbReference type="Proteomes" id="UP000278746"/>
    </source>
</evidence>
<evidence type="ECO:0008006" key="4">
    <source>
        <dbReference type="Google" id="ProtNLM"/>
    </source>
</evidence>